<dbReference type="PANTHER" id="PTHR38686">
    <property type="entry name" value="APOLIPOPROTEIN N-ACYLTRANSFERASE"/>
    <property type="match status" value="1"/>
</dbReference>
<dbReference type="InterPro" id="IPR003010">
    <property type="entry name" value="C-N_Hydrolase"/>
</dbReference>
<evidence type="ECO:0000256" key="1">
    <source>
        <dbReference type="ARBA" id="ARBA00004651"/>
    </source>
</evidence>
<evidence type="ECO:0000256" key="8">
    <source>
        <dbReference type="ARBA" id="ARBA00023315"/>
    </source>
</evidence>
<dbReference type="PANTHER" id="PTHR38686:SF1">
    <property type="entry name" value="APOLIPOPROTEIN N-ACYLTRANSFERASE"/>
    <property type="match status" value="1"/>
</dbReference>
<gene>
    <name evidence="9 11" type="primary">lnt</name>
    <name evidence="11" type="ORF">AOE01nite_01580</name>
</gene>
<comment type="caution">
    <text evidence="11">The sequence shown here is derived from an EMBL/GenBank/DDBJ whole genome shotgun (WGS) entry which is preliminary data.</text>
</comment>
<keyword evidence="6 9" id="KW-1133">Transmembrane helix</keyword>
<proteinExistence type="inferred from homology"/>
<dbReference type="RefSeq" id="WP_242011750.1">
    <property type="nucleotide sequence ID" value="NZ_BJYG01000001.1"/>
</dbReference>
<evidence type="ECO:0000256" key="7">
    <source>
        <dbReference type="ARBA" id="ARBA00023136"/>
    </source>
</evidence>
<organism evidence="11 12">
    <name type="scientific">Acetobacter oeni</name>
    <dbReference type="NCBI Taxonomy" id="304077"/>
    <lineage>
        <taxon>Bacteria</taxon>
        <taxon>Pseudomonadati</taxon>
        <taxon>Pseudomonadota</taxon>
        <taxon>Alphaproteobacteria</taxon>
        <taxon>Acetobacterales</taxon>
        <taxon>Acetobacteraceae</taxon>
        <taxon>Acetobacter</taxon>
    </lineage>
</organism>
<dbReference type="Gene3D" id="3.60.110.10">
    <property type="entry name" value="Carbon-nitrogen hydrolase"/>
    <property type="match status" value="1"/>
</dbReference>
<dbReference type="EMBL" id="BJYG01000001">
    <property type="protein sequence ID" value="GEN61934.1"/>
    <property type="molecule type" value="Genomic_DNA"/>
</dbReference>
<sequence>MSALAIRERGGESVRETSRLTWRKRMSFGLKRLALPLFAGALAALGFPPLHFLPVLPLAFFILLRSVDRAPTMRGAAAAGFAFGLGLHTVGLYWLINAVLIRASDFWWFVPFPSLGCALILAPFAAVPAALCRLAPAGWRRGVLFAGLWTLCDMGRLFLFSGFTWNPLGSDWAFHGLVGDILIQPSAWIGVDGLTLVTVLMAVLLPLGRRFVFLCGMVLLVWIVAGATRFYETGHEISQAEAGHQPVVVLVQGNVTEMEKISRTDIQTIFDRYLRLTQQGVARGVDIAMKAPGAAPPVVYVWPETAYPGVLEEDGLSRTVIARAASGANEGMIGTLGTGPDGRWRNSVVAIDSAGRFLERYDKARLVPFGEYQPPFLPLQIVPGGGMTPGPGPISWHLPGLSDVGPLICYEVIFSGHVVNRHDRPAWLVNVTNDAWYGNSAGPRQHLAAVRLRAVEEGLPVARAANTGVTIVYDARGHEMGRLDWGVEGTLVRTMPPPLSPTLFARFGQTIPVILCVFAMGIAMLRPRAGYIKSISG</sequence>
<feature type="transmembrane region" description="Helical" evidence="9">
    <location>
        <begin position="185"/>
        <end position="204"/>
    </location>
</feature>
<evidence type="ECO:0000256" key="4">
    <source>
        <dbReference type="ARBA" id="ARBA00022679"/>
    </source>
</evidence>
<keyword evidence="4 9" id="KW-0808">Transferase</keyword>
<comment type="subcellular location">
    <subcellularLocation>
        <location evidence="1 9">Cell membrane</location>
        <topology evidence="1 9">Multi-pass membrane protein</topology>
    </subcellularLocation>
</comment>
<feature type="transmembrane region" description="Helical" evidence="9">
    <location>
        <begin position="76"/>
        <end position="96"/>
    </location>
</feature>
<evidence type="ECO:0000313" key="11">
    <source>
        <dbReference type="EMBL" id="GEN61934.1"/>
    </source>
</evidence>
<comment type="catalytic activity">
    <reaction evidence="9">
        <text>N-terminal S-1,2-diacyl-sn-glyceryl-L-cysteinyl-[lipoprotein] + a glycerophospholipid = N-acyl-S-1,2-diacyl-sn-glyceryl-L-cysteinyl-[lipoprotein] + a 2-acyl-sn-glycero-3-phospholipid + H(+)</text>
        <dbReference type="Rhea" id="RHEA:48228"/>
        <dbReference type="Rhea" id="RHEA-COMP:14681"/>
        <dbReference type="Rhea" id="RHEA-COMP:14684"/>
        <dbReference type="ChEBI" id="CHEBI:15378"/>
        <dbReference type="ChEBI" id="CHEBI:136912"/>
        <dbReference type="ChEBI" id="CHEBI:140656"/>
        <dbReference type="ChEBI" id="CHEBI:140657"/>
        <dbReference type="ChEBI" id="CHEBI:140660"/>
        <dbReference type="EC" id="2.3.1.269"/>
    </reaction>
</comment>
<dbReference type="InterPro" id="IPR045378">
    <property type="entry name" value="LNT_N"/>
</dbReference>
<evidence type="ECO:0000256" key="5">
    <source>
        <dbReference type="ARBA" id="ARBA00022692"/>
    </source>
</evidence>
<accession>A0A511XG54</accession>
<evidence type="ECO:0000313" key="12">
    <source>
        <dbReference type="Proteomes" id="UP000321746"/>
    </source>
</evidence>
<keyword evidence="7 9" id="KW-0472">Membrane</keyword>
<dbReference type="GO" id="GO:0042158">
    <property type="term" value="P:lipoprotein biosynthetic process"/>
    <property type="evidence" value="ECO:0007669"/>
    <property type="project" value="UniProtKB-UniRule"/>
</dbReference>
<dbReference type="InterPro" id="IPR036526">
    <property type="entry name" value="C-N_Hydrolase_sf"/>
</dbReference>
<dbReference type="AlphaFoldDB" id="A0A511XG54"/>
<evidence type="ECO:0000256" key="3">
    <source>
        <dbReference type="ARBA" id="ARBA00022475"/>
    </source>
</evidence>
<name>A0A511XG54_9PROT</name>
<comment type="similarity">
    <text evidence="2 9">Belongs to the CN hydrolase family. Apolipoprotein N-acyltransferase subfamily.</text>
</comment>
<reference evidence="11 12" key="1">
    <citation type="submission" date="2019-07" db="EMBL/GenBank/DDBJ databases">
        <title>Whole genome shotgun sequence of Acetobacter oeni NBRC 105207.</title>
        <authorList>
            <person name="Hosoyama A."/>
            <person name="Uohara A."/>
            <person name="Ohji S."/>
            <person name="Ichikawa N."/>
        </authorList>
    </citation>
    <scope>NUCLEOTIDE SEQUENCE [LARGE SCALE GENOMIC DNA]</scope>
    <source>
        <strain evidence="11 12">NBRC 105207</strain>
    </source>
</reference>
<dbReference type="Pfam" id="PF20154">
    <property type="entry name" value="LNT_N"/>
    <property type="match status" value="1"/>
</dbReference>
<feature type="transmembrane region" description="Helical" evidence="9">
    <location>
        <begin position="143"/>
        <end position="165"/>
    </location>
</feature>
<feature type="transmembrane region" description="Helical" evidence="9">
    <location>
        <begin position="503"/>
        <end position="525"/>
    </location>
</feature>
<keyword evidence="3 9" id="KW-1003">Cell membrane</keyword>
<keyword evidence="12" id="KW-1185">Reference proteome</keyword>
<dbReference type="SUPFAM" id="SSF56317">
    <property type="entry name" value="Carbon-nitrogen hydrolase"/>
    <property type="match status" value="1"/>
</dbReference>
<dbReference type="Proteomes" id="UP000321746">
    <property type="component" value="Unassembled WGS sequence"/>
</dbReference>
<dbReference type="InterPro" id="IPR004563">
    <property type="entry name" value="Apolipo_AcylTrfase"/>
</dbReference>
<feature type="transmembrane region" description="Helical" evidence="9">
    <location>
        <begin position="108"/>
        <end position="131"/>
    </location>
</feature>
<keyword evidence="11" id="KW-0449">Lipoprotein</keyword>
<feature type="domain" description="CN hydrolase" evidence="10">
    <location>
        <begin position="251"/>
        <end position="497"/>
    </location>
</feature>
<dbReference type="UniPathway" id="UPA00666"/>
<protein>
    <recommendedName>
        <fullName evidence="9">Apolipoprotein N-acyltransferase</fullName>
        <shortName evidence="9">ALP N-acyltransferase</shortName>
        <ecNumber evidence="9">2.3.1.269</ecNumber>
    </recommendedName>
</protein>
<dbReference type="NCBIfam" id="TIGR00546">
    <property type="entry name" value="lnt"/>
    <property type="match status" value="1"/>
</dbReference>
<keyword evidence="5 9" id="KW-0812">Transmembrane</keyword>
<dbReference type="GO" id="GO:0016410">
    <property type="term" value="F:N-acyltransferase activity"/>
    <property type="evidence" value="ECO:0007669"/>
    <property type="project" value="UniProtKB-UniRule"/>
</dbReference>
<feature type="transmembrane region" description="Helical" evidence="9">
    <location>
        <begin position="211"/>
        <end position="231"/>
    </location>
</feature>
<evidence type="ECO:0000256" key="9">
    <source>
        <dbReference type="HAMAP-Rule" id="MF_01148"/>
    </source>
</evidence>
<dbReference type="CDD" id="cd07571">
    <property type="entry name" value="ALP_N-acyl_transferase"/>
    <property type="match status" value="1"/>
</dbReference>
<dbReference type="HAMAP" id="MF_01148">
    <property type="entry name" value="Lnt"/>
    <property type="match status" value="1"/>
</dbReference>
<comment type="pathway">
    <text evidence="9">Protein modification; lipoprotein biosynthesis (N-acyl transfer).</text>
</comment>
<evidence type="ECO:0000259" key="10">
    <source>
        <dbReference type="PROSITE" id="PS50263"/>
    </source>
</evidence>
<dbReference type="EC" id="2.3.1.269" evidence="9"/>
<dbReference type="Pfam" id="PF00795">
    <property type="entry name" value="CN_hydrolase"/>
    <property type="match status" value="1"/>
</dbReference>
<keyword evidence="8 9" id="KW-0012">Acyltransferase</keyword>
<dbReference type="GO" id="GO:0005886">
    <property type="term" value="C:plasma membrane"/>
    <property type="evidence" value="ECO:0007669"/>
    <property type="project" value="UniProtKB-SubCell"/>
</dbReference>
<comment type="function">
    <text evidence="9">Catalyzes the phospholipid dependent N-acylation of the N-terminal cysteine of apolipoprotein, the last step in lipoprotein maturation.</text>
</comment>
<evidence type="ECO:0000256" key="2">
    <source>
        <dbReference type="ARBA" id="ARBA00010065"/>
    </source>
</evidence>
<evidence type="ECO:0000256" key="6">
    <source>
        <dbReference type="ARBA" id="ARBA00022989"/>
    </source>
</evidence>
<feature type="transmembrane region" description="Helical" evidence="9">
    <location>
        <begin position="33"/>
        <end position="64"/>
    </location>
</feature>
<dbReference type="PROSITE" id="PS50263">
    <property type="entry name" value="CN_HYDROLASE"/>
    <property type="match status" value="1"/>
</dbReference>